<keyword evidence="7" id="KW-0812">Transmembrane</keyword>
<comment type="caution">
    <text evidence="9">The sequence shown here is derived from an EMBL/GenBank/DDBJ whole genome shotgun (WGS) entry which is preliminary data.</text>
</comment>
<evidence type="ECO:0000313" key="10">
    <source>
        <dbReference type="Proteomes" id="UP000603457"/>
    </source>
</evidence>
<dbReference type="InterPro" id="IPR038063">
    <property type="entry name" value="Transpep_catalytic_dom"/>
</dbReference>
<keyword evidence="4 6" id="KW-0573">Peptidoglycan synthesis</keyword>
<keyword evidence="2" id="KW-0808">Transferase</keyword>
<dbReference type="Gene3D" id="2.40.440.10">
    <property type="entry name" value="L,D-transpeptidase catalytic domain-like"/>
    <property type="match status" value="1"/>
</dbReference>
<evidence type="ECO:0000313" key="9">
    <source>
        <dbReference type="EMBL" id="MBD2595611.1"/>
    </source>
</evidence>
<evidence type="ECO:0000256" key="1">
    <source>
        <dbReference type="ARBA" id="ARBA00004752"/>
    </source>
</evidence>
<accession>A0ABR8FWB2</accession>
<dbReference type="PANTHER" id="PTHR36699">
    <property type="entry name" value="LD-TRANSPEPTIDASE"/>
    <property type="match status" value="1"/>
</dbReference>
<protein>
    <submittedName>
        <fullName evidence="9">L,D-transpeptidase</fullName>
    </submittedName>
</protein>
<reference evidence="9 10" key="1">
    <citation type="journal article" date="2020" name="ISME J.">
        <title>Comparative genomics reveals insights into cyanobacterial evolution and habitat adaptation.</title>
        <authorList>
            <person name="Chen M.Y."/>
            <person name="Teng W.K."/>
            <person name="Zhao L."/>
            <person name="Hu C.X."/>
            <person name="Zhou Y.K."/>
            <person name="Han B.P."/>
            <person name="Song L.R."/>
            <person name="Shu W.S."/>
        </authorList>
    </citation>
    <scope>NUCLEOTIDE SEQUENCE [LARGE SCALE GENOMIC DNA]</scope>
    <source>
        <strain evidence="9 10">FACHB-130</strain>
    </source>
</reference>
<evidence type="ECO:0000256" key="2">
    <source>
        <dbReference type="ARBA" id="ARBA00022679"/>
    </source>
</evidence>
<gene>
    <name evidence="9" type="ORF">H6G74_14910</name>
</gene>
<evidence type="ECO:0000259" key="8">
    <source>
        <dbReference type="PROSITE" id="PS52029"/>
    </source>
</evidence>
<evidence type="ECO:0000256" key="3">
    <source>
        <dbReference type="ARBA" id="ARBA00022960"/>
    </source>
</evidence>
<keyword evidence="5 6" id="KW-0961">Cell wall biogenesis/degradation</keyword>
<feature type="active site" description="Nucleophile" evidence="6">
    <location>
        <position position="207"/>
    </location>
</feature>
<evidence type="ECO:0000256" key="6">
    <source>
        <dbReference type="PROSITE-ProRule" id="PRU01373"/>
    </source>
</evidence>
<dbReference type="CDD" id="cd16913">
    <property type="entry name" value="YkuD_like"/>
    <property type="match status" value="1"/>
</dbReference>
<sequence length="232" mass="26864">MKQEPLKIISLHRQQIIIIILLLISGSLFYLLLVRLGFVAPIQEIPQILCLKNCQSEQNFHPNLPRNQLLNYDKSLEQLINKNYNKNKISILIEKSQHRLTLYYDLKPVKSYPVVFGSNSVGDKYGEGDRRTPEGILKVRDLYPHPQWSKFIWLDYPNSQSWRKHLQAKVDGKLAWYIPIGGQVGIHGVPVGTDKMISDRYNWTLGCPSLKNQDVDELYQWIDKGTVVEILP</sequence>
<dbReference type="PROSITE" id="PS52029">
    <property type="entry name" value="LD_TPASE"/>
    <property type="match status" value="1"/>
</dbReference>
<feature type="transmembrane region" description="Helical" evidence="7">
    <location>
        <begin position="16"/>
        <end position="38"/>
    </location>
</feature>
<dbReference type="EMBL" id="JACJTB010000017">
    <property type="protein sequence ID" value="MBD2595611.1"/>
    <property type="molecule type" value="Genomic_DNA"/>
</dbReference>
<keyword evidence="7" id="KW-0472">Membrane</keyword>
<comment type="pathway">
    <text evidence="1 6">Cell wall biogenesis; peptidoglycan biosynthesis.</text>
</comment>
<name>A0ABR8FWB2_9NOSO</name>
<keyword evidence="10" id="KW-1185">Reference proteome</keyword>
<evidence type="ECO:0000256" key="5">
    <source>
        <dbReference type="ARBA" id="ARBA00023316"/>
    </source>
</evidence>
<feature type="domain" description="L,D-TPase catalytic" evidence="8">
    <location>
        <begin position="89"/>
        <end position="231"/>
    </location>
</feature>
<proteinExistence type="predicted"/>
<dbReference type="InterPro" id="IPR005490">
    <property type="entry name" value="LD_TPept_cat_dom"/>
</dbReference>
<keyword evidence="7" id="KW-1133">Transmembrane helix</keyword>
<dbReference type="Pfam" id="PF03734">
    <property type="entry name" value="YkuD"/>
    <property type="match status" value="1"/>
</dbReference>
<keyword evidence="3 6" id="KW-0133">Cell shape</keyword>
<dbReference type="PANTHER" id="PTHR36699:SF1">
    <property type="entry name" value="L,D-TRANSPEPTIDASE YAFK-RELATED"/>
    <property type="match status" value="1"/>
</dbReference>
<organism evidence="9 10">
    <name type="scientific">Nostoc spongiaeforme FACHB-130</name>
    <dbReference type="NCBI Taxonomy" id="1357510"/>
    <lineage>
        <taxon>Bacteria</taxon>
        <taxon>Bacillati</taxon>
        <taxon>Cyanobacteriota</taxon>
        <taxon>Cyanophyceae</taxon>
        <taxon>Nostocales</taxon>
        <taxon>Nostocaceae</taxon>
        <taxon>Nostoc</taxon>
    </lineage>
</organism>
<feature type="active site" description="Proton donor/acceptor" evidence="6">
    <location>
        <position position="187"/>
    </location>
</feature>
<evidence type="ECO:0000256" key="4">
    <source>
        <dbReference type="ARBA" id="ARBA00022984"/>
    </source>
</evidence>
<dbReference type="RefSeq" id="WP_190968402.1">
    <property type="nucleotide sequence ID" value="NZ_JACJTB010000017.1"/>
</dbReference>
<evidence type="ECO:0000256" key="7">
    <source>
        <dbReference type="SAM" id="Phobius"/>
    </source>
</evidence>
<dbReference type="SUPFAM" id="SSF141523">
    <property type="entry name" value="L,D-transpeptidase catalytic domain-like"/>
    <property type="match status" value="1"/>
</dbReference>
<dbReference type="Proteomes" id="UP000603457">
    <property type="component" value="Unassembled WGS sequence"/>
</dbReference>